<dbReference type="AlphaFoldDB" id="A0AAF0E7Z9"/>
<gene>
    <name evidence="7" type="ORF">MCAP1_000639</name>
</gene>
<feature type="region of interest" description="Disordered" evidence="5">
    <location>
        <begin position="1"/>
        <end position="20"/>
    </location>
</feature>
<dbReference type="InterPro" id="IPR035985">
    <property type="entry name" value="Ubiquitin-activating_enz"/>
</dbReference>
<feature type="domain" description="THIF-type NAD/FAD binding fold" evidence="6">
    <location>
        <begin position="22"/>
        <end position="537"/>
    </location>
</feature>
<keyword evidence="3 4" id="KW-0833">Ubl conjugation pathway</keyword>
<comment type="similarity">
    <text evidence="2 4">Belongs to the ubiquitin-activating E1 family. ULA1 subfamily.</text>
</comment>
<dbReference type="Pfam" id="PF00899">
    <property type="entry name" value="ThiF"/>
    <property type="match status" value="1"/>
</dbReference>
<dbReference type="GO" id="GO:0045116">
    <property type="term" value="P:protein neddylation"/>
    <property type="evidence" value="ECO:0007669"/>
    <property type="project" value="UniProtKB-UniRule"/>
</dbReference>
<protein>
    <recommendedName>
        <fullName evidence="4">NEDD8-activating enzyme E1 regulatory subunit</fullName>
    </recommendedName>
</protein>
<dbReference type="InterPro" id="IPR000594">
    <property type="entry name" value="ThiF_NAD_FAD-bd"/>
</dbReference>
<comment type="pathway">
    <text evidence="1 4">Protein modification; protein neddylation.</text>
</comment>
<dbReference type="PANTHER" id="PTHR10953">
    <property type="entry name" value="UBIQUITIN-ACTIVATING ENZYME E1"/>
    <property type="match status" value="1"/>
</dbReference>
<name>A0AAF0E7Z9_9BASI</name>
<comment type="function">
    <text evidence="4">Regulatory subunit of the dimeric UBA3-ULA1 E1 enzyme.</text>
</comment>
<evidence type="ECO:0000256" key="1">
    <source>
        <dbReference type="ARBA" id="ARBA00005032"/>
    </source>
</evidence>
<reference evidence="7" key="1">
    <citation type="submission" date="2023-03" db="EMBL/GenBank/DDBJ databases">
        <title>Mating type loci evolution in Malassezia.</title>
        <authorList>
            <person name="Coelho M.A."/>
        </authorList>
    </citation>
    <scope>NUCLEOTIDE SEQUENCE</scope>
    <source>
        <strain evidence="7">CBS 10434</strain>
    </source>
</reference>
<dbReference type="Gene3D" id="3.40.50.720">
    <property type="entry name" value="NAD(P)-binding Rossmann-like Domain"/>
    <property type="match status" value="2"/>
</dbReference>
<evidence type="ECO:0000313" key="7">
    <source>
        <dbReference type="EMBL" id="WFD18436.1"/>
    </source>
</evidence>
<evidence type="ECO:0000259" key="6">
    <source>
        <dbReference type="Pfam" id="PF00899"/>
    </source>
</evidence>
<dbReference type="PIRSF" id="PIRSF039099">
    <property type="entry name" value="APP-BP1"/>
    <property type="match status" value="1"/>
</dbReference>
<evidence type="ECO:0000256" key="5">
    <source>
        <dbReference type="SAM" id="MobiDB-lite"/>
    </source>
</evidence>
<proteinExistence type="inferred from homology"/>
<organism evidence="7 8">
    <name type="scientific">Malassezia caprae</name>
    <dbReference type="NCBI Taxonomy" id="1381934"/>
    <lineage>
        <taxon>Eukaryota</taxon>
        <taxon>Fungi</taxon>
        <taxon>Dikarya</taxon>
        <taxon>Basidiomycota</taxon>
        <taxon>Ustilaginomycotina</taxon>
        <taxon>Malasseziomycetes</taxon>
        <taxon>Malasseziales</taxon>
        <taxon>Malasseziaceae</taxon>
        <taxon>Malassezia</taxon>
    </lineage>
</organism>
<accession>A0AAF0E7Z9</accession>
<dbReference type="SUPFAM" id="SSF69572">
    <property type="entry name" value="Activating enzymes of the ubiquitin-like proteins"/>
    <property type="match status" value="1"/>
</dbReference>
<dbReference type="GO" id="GO:0005737">
    <property type="term" value="C:cytoplasm"/>
    <property type="evidence" value="ECO:0007669"/>
    <property type="project" value="TreeGrafter"/>
</dbReference>
<dbReference type="GO" id="GO:0019781">
    <property type="term" value="F:NEDD8 activating enzyme activity"/>
    <property type="evidence" value="ECO:0007669"/>
    <property type="project" value="UniProtKB-UniRule"/>
</dbReference>
<keyword evidence="8" id="KW-1185">Reference proteome</keyword>
<evidence type="ECO:0000256" key="4">
    <source>
        <dbReference type="PIRNR" id="PIRNR039099"/>
    </source>
</evidence>
<sequence length="547" mass="59281">MAATAPPGASGTDRPSRHTQRYDRQLRLWSHSGQAALEDAHVLVIGASPLAGQVLKNLVLPGLGSFTVCDDAIVSEQDAQHDFFVDASHVGTPYAEALAHGLAELNPATTATACTRAPDELLRKHPALFLECSLIVCVRQTRRTALRIAELAWQASPPIPLVCVRSSGFQGVLHIALGELGIIETHPETLVDLRLTRPFPALQAHARAYVVDASDSYAMSHVPFVVLLLQALEAWQAEHDGNLPPPTSRRAFADFVRARGPSGTDNENIDEAIAALAQHVWRPIQSPPVPTGVTALFDDAQCRHLSAHSPPFWLLVAALRRFVQRHGVLPLASSLPDMKATSKDYVALQHVYAAQARTDLDSFLRDLDAVLADVGTSRENVALTDDSVRVFVKHAAFLQLMRGRGLAHQWQAPNIRALEAALSDPVNPVTAQYHLAFVAADRFMERHARCPGARDEDVEGDAHVLLEEAVAYAAEVALPLSSEHHERLSEACREMARGAGSDTPATAALLGGLVAQEIIKILTVQYLPLDNTCVYDGIVQALSTFRL</sequence>
<evidence type="ECO:0000256" key="2">
    <source>
        <dbReference type="ARBA" id="ARBA00006868"/>
    </source>
</evidence>
<dbReference type="PANTHER" id="PTHR10953:SF29">
    <property type="entry name" value="NEDD8-ACTIVATING ENZYME E1 REGULATORY SUBUNIT"/>
    <property type="match status" value="1"/>
</dbReference>
<evidence type="ECO:0000313" key="8">
    <source>
        <dbReference type="Proteomes" id="UP001220961"/>
    </source>
</evidence>
<dbReference type="EMBL" id="CP119908">
    <property type="protein sequence ID" value="WFD18436.1"/>
    <property type="molecule type" value="Genomic_DNA"/>
</dbReference>
<dbReference type="InterPro" id="IPR030667">
    <property type="entry name" value="APP-BP1"/>
</dbReference>
<dbReference type="InterPro" id="IPR045886">
    <property type="entry name" value="ThiF/MoeB/HesA"/>
</dbReference>
<dbReference type="Proteomes" id="UP001220961">
    <property type="component" value="Chromosome 1"/>
</dbReference>
<evidence type="ECO:0000256" key="3">
    <source>
        <dbReference type="ARBA" id="ARBA00022786"/>
    </source>
</evidence>